<dbReference type="Gene3D" id="3.40.50.720">
    <property type="entry name" value="NAD(P)-binding Rossmann-like Domain"/>
    <property type="match status" value="1"/>
</dbReference>
<dbReference type="SMART" id="SM00846">
    <property type="entry name" value="Gp_dh_N"/>
    <property type="match status" value="1"/>
</dbReference>
<dbReference type="InterPro" id="IPR020830">
    <property type="entry name" value="GlycerAld_3-P_DH_AS"/>
</dbReference>
<keyword evidence="2 4" id="KW-0560">Oxidoreductase</keyword>
<dbReference type="CDD" id="cd05214">
    <property type="entry name" value="GAPDH_I_N"/>
    <property type="match status" value="1"/>
</dbReference>
<protein>
    <recommendedName>
        <fullName evidence="4">Glyceraldehyde-3-phosphate dehydrogenase</fullName>
        <ecNumber evidence="4">1.2.1.-</ecNumber>
    </recommendedName>
</protein>
<reference evidence="6 7" key="1">
    <citation type="submission" date="2021-04" db="EMBL/GenBank/DDBJ databases">
        <title>Ruania sp. nov., isolated from sandy soil of mangrove forest.</title>
        <authorList>
            <person name="Ge X."/>
            <person name="Huang R."/>
            <person name="Liu W."/>
        </authorList>
    </citation>
    <scope>NUCLEOTIDE SEQUENCE [LARGE SCALE GENOMIC DNA]</scope>
    <source>
        <strain evidence="6 7">N2-46</strain>
    </source>
</reference>
<proteinExistence type="inferred from homology"/>
<dbReference type="InterPro" id="IPR036291">
    <property type="entry name" value="NAD(P)-bd_dom_sf"/>
</dbReference>
<dbReference type="SUPFAM" id="SSF55347">
    <property type="entry name" value="Glyceraldehyde-3-phosphate dehydrogenase-like, C-terminal domain"/>
    <property type="match status" value="1"/>
</dbReference>
<comment type="caution">
    <text evidence="6">The sequence shown here is derived from an EMBL/GenBank/DDBJ whole genome shotgun (WGS) entry which is preliminary data.</text>
</comment>
<evidence type="ECO:0000256" key="4">
    <source>
        <dbReference type="RuleBase" id="RU361160"/>
    </source>
</evidence>
<accession>A0ABS7S7M4</accession>
<feature type="domain" description="Glyceraldehyde 3-phosphate dehydrogenase NAD(P) binding" evidence="5">
    <location>
        <begin position="2"/>
        <end position="149"/>
    </location>
</feature>
<dbReference type="PIRSF" id="PIRSF000149">
    <property type="entry name" value="GAP_DH"/>
    <property type="match status" value="1"/>
</dbReference>
<dbReference type="Pfam" id="PF00044">
    <property type="entry name" value="Gp_dh_N"/>
    <property type="match status" value="1"/>
</dbReference>
<dbReference type="Pfam" id="PF02800">
    <property type="entry name" value="Gp_dh_C"/>
    <property type="match status" value="1"/>
</dbReference>
<dbReference type="PROSITE" id="PS00071">
    <property type="entry name" value="GAPDH"/>
    <property type="match status" value="1"/>
</dbReference>
<dbReference type="EMBL" id="JAGSHT010000010">
    <property type="protein sequence ID" value="MBZ2196351.1"/>
    <property type="molecule type" value="Genomic_DNA"/>
</dbReference>
<organism evidence="6 7">
    <name type="scientific">Occultella gossypii</name>
    <dbReference type="NCBI Taxonomy" id="2800820"/>
    <lineage>
        <taxon>Bacteria</taxon>
        <taxon>Bacillati</taxon>
        <taxon>Actinomycetota</taxon>
        <taxon>Actinomycetes</taxon>
        <taxon>Micrococcales</taxon>
        <taxon>Ruaniaceae</taxon>
        <taxon>Occultella</taxon>
    </lineage>
</organism>
<keyword evidence="7" id="KW-1185">Reference proteome</keyword>
<evidence type="ECO:0000313" key="7">
    <source>
        <dbReference type="Proteomes" id="UP000826651"/>
    </source>
</evidence>
<dbReference type="PANTHER" id="PTHR43148">
    <property type="entry name" value="GLYCERALDEHYDE-3-PHOSPHATE DEHYDROGENASE 2"/>
    <property type="match status" value="1"/>
</dbReference>
<name>A0ABS7S7M4_9MICO</name>
<comment type="similarity">
    <text evidence="1 3">Belongs to the glyceraldehyde-3-phosphate dehydrogenase family.</text>
</comment>
<evidence type="ECO:0000256" key="2">
    <source>
        <dbReference type="ARBA" id="ARBA00023002"/>
    </source>
</evidence>
<evidence type="ECO:0000256" key="3">
    <source>
        <dbReference type="RuleBase" id="RU000397"/>
    </source>
</evidence>
<dbReference type="EC" id="1.2.1.-" evidence="4"/>
<dbReference type="SUPFAM" id="SSF51735">
    <property type="entry name" value="NAD(P)-binding Rossmann-fold domains"/>
    <property type="match status" value="1"/>
</dbReference>
<dbReference type="RefSeq" id="WP_223405142.1">
    <property type="nucleotide sequence ID" value="NZ_JAGSHT010000010.1"/>
</dbReference>
<dbReference type="NCBIfam" id="TIGR01534">
    <property type="entry name" value="GAPDH-I"/>
    <property type="match status" value="1"/>
</dbReference>
<dbReference type="CDD" id="cd18126">
    <property type="entry name" value="GAPDH_I_C"/>
    <property type="match status" value="1"/>
</dbReference>
<evidence type="ECO:0000313" key="6">
    <source>
        <dbReference type="EMBL" id="MBZ2196351.1"/>
    </source>
</evidence>
<dbReference type="InterPro" id="IPR020828">
    <property type="entry name" value="GlycerAld_3-P_DH_NAD(P)-bd"/>
</dbReference>
<dbReference type="InterPro" id="IPR006424">
    <property type="entry name" value="Glyceraldehyde-3-P_DH_1"/>
</dbReference>
<dbReference type="PRINTS" id="PR00078">
    <property type="entry name" value="G3PDHDRGNASE"/>
</dbReference>
<dbReference type="Gene3D" id="3.30.360.10">
    <property type="entry name" value="Dihydrodipicolinate Reductase, domain 2"/>
    <property type="match status" value="1"/>
</dbReference>
<dbReference type="Proteomes" id="UP000826651">
    <property type="component" value="Unassembled WGS sequence"/>
</dbReference>
<dbReference type="InterPro" id="IPR020831">
    <property type="entry name" value="GlycerAld/Erythrose_P_DH"/>
</dbReference>
<sequence length="336" mass="35817">MPNVAINGLGRIGRAALRILTEQDGIDVVAVNDIAPADNLAYLLGYDSTYGKWGHEVTSSSDALLIDGKRLPIFAERDPAALPWKDLGVDLVLECTGVFTAAEDLRKHLDAGSRFAILSAPTKSPDLPTVVHGVNSPEGDVRMFSCASCTTNAIGPVIEVLHRRIGVQDALMTTVHAYTASQAMVDGPSKNLRMGRAGAVNMIPTSTGAAIATTKAIPELRDHFDGVSIRVPVPVGSIADIVFIAERDTSVEEVNGALEQEAATDRYQGVLGYSTAPLVSSDIIGDARGSIVDADLTRVIGGRLVKVMAWYDNEWGFTNQMIRQARQLLGVDPVLD</sequence>
<dbReference type="InterPro" id="IPR020829">
    <property type="entry name" value="GlycerAld_3-P_DH_cat"/>
</dbReference>
<gene>
    <name evidence="6" type="primary">gap</name>
    <name evidence="6" type="ORF">KCQ71_09325</name>
</gene>
<evidence type="ECO:0000256" key="1">
    <source>
        <dbReference type="ARBA" id="ARBA00007406"/>
    </source>
</evidence>
<evidence type="ECO:0000259" key="5">
    <source>
        <dbReference type="SMART" id="SM00846"/>
    </source>
</evidence>